<keyword evidence="1" id="KW-0812">Transmembrane</keyword>
<feature type="transmembrane region" description="Helical" evidence="1">
    <location>
        <begin position="396"/>
        <end position="417"/>
    </location>
</feature>
<dbReference type="EMBL" id="KZ819334">
    <property type="protein sequence ID" value="PWN18780.1"/>
    <property type="molecule type" value="Genomic_DNA"/>
</dbReference>
<keyword evidence="1" id="KW-0472">Membrane</keyword>
<dbReference type="AlphaFoldDB" id="A0A316U0P2"/>
<gene>
    <name evidence="2" type="ORF">BCV69DRAFT_300936</name>
</gene>
<evidence type="ECO:0000313" key="2">
    <source>
        <dbReference type="EMBL" id="PWN18780.1"/>
    </source>
</evidence>
<keyword evidence="1" id="KW-1133">Transmembrane helix</keyword>
<reference evidence="2 3" key="1">
    <citation type="journal article" date="2018" name="Mol. Biol. Evol.">
        <title>Broad Genomic Sampling Reveals a Smut Pathogenic Ancestry of the Fungal Clade Ustilaginomycotina.</title>
        <authorList>
            <person name="Kijpornyongpan T."/>
            <person name="Mondo S.J."/>
            <person name="Barry K."/>
            <person name="Sandor L."/>
            <person name="Lee J."/>
            <person name="Lipzen A."/>
            <person name="Pangilinan J."/>
            <person name="LaButti K."/>
            <person name="Hainaut M."/>
            <person name="Henrissat B."/>
            <person name="Grigoriev I.V."/>
            <person name="Spatafora J.W."/>
            <person name="Aime M.C."/>
        </authorList>
    </citation>
    <scope>NUCLEOTIDE SEQUENCE [LARGE SCALE GENOMIC DNA]</scope>
    <source>
        <strain evidence="2 3">MCA 4718</strain>
    </source>
</reference>
<proteinExistence type="predicted"/>
<feature type="transmembrane region" description="Helical" evidence="1">
    <location>
        <begin position="477"/>
        <end position="494"/>
    </location>
</feature>
<accession>A0A316U0P2</accession>
<evidence type="ECO:0000313" key="3">
    <source>
        <dbReference type="Proteomes" id="UP000245942"/>
    </source>
</evidence>
<keyword evidence="3" id="KW-1185">Reference proteome</keyword>
<feature type="transmembrane region" description="Helical" evidence="1">
    <location>
        <begin position="273"/>
        <end position="299"/>
    </location>
</feature>
<organism evidence="2 3">
    <name type="scientific">Pseudomicrostroma glucosiphilum</name>
    <dbReference type="NCBI Taxonomy" id="1684307"/>
    <lineage>
        <taxon>Eukaryota</taxon>
        <taxon>Fungi</taxon>
        <taxon>Dikarya</taxon>
        <taxon>Basidiomycota</taxon>
        <taxon>Ustilaginomycotina</taxon>
        <taxon>Exobasidiomycetes</taxon>
        <taxon>Microstromatales</taxon>
        <taxon>Microstromatales incertae sedis</taxon>
        <taxon>Pseudomicrostroma</taxon>
    </lineage>
</organism>
<feature type="transmembrane region" description="Helical" evidence="1">
    <location>
        <begin position="543"/>
        <end position="560"/>
    </location>
</feature>
<feature type="transmembrane region" description="Helical" evidence="1">
    <location>
        <begin position="330"/>
        <end position="346"/>
    </location>
</feature>
<dbReference type="OrthoDB" id="10261361at2759"/>
<protein>
    <submittedName>
        <fullName evidence="2">Uncharacterized protein</fullName>
    </submittedName>
</protein>
<sequence length="1230" mass="138443">MSASPTSSALQRKPLPASQVFSASALPLHLPALDNVLNDPHRFPASRFSLPDTTCSAEEHELFGLDEIQGGDKCKARKRSKLHIGGRQLKIAIKEETGGAGSAVSSRRSLVRRKGFQALVGEEEEAVDDDDRTLSSPANRNIKTSKISSASSCLTSDTSPACSDPVVFPPLMLLQTATLRELKSNAVGPRKPPGGILAALPGVQTILSTIIDLIIGVEGSTTVVSLINLSLFIDFAQIMRNNLNFVEASGQADMSAVKRLLTVTIPSLLALDFVSVFGLAIVFWIAWIALVVLALVWYLKMTSSYNFNRDVQGFEGQPDIFRSPKRRSKVANVLVTFLLMAFYLPLSKLCIDGLVWGSAFWPTDLGTGVAASASDSSILRSDFCYTTTMREDDFNWAWIILPLSSAVLIIYTVLWPLHLRRVIRSMAPTVSTYDELGIKRDHSEVDATYKRLLDNDKSPLLYLYSAFRSAHATYKPLYLIFFKLTTTMIVAVVTSQNCLWRHVDAQKMLVIEQALLIGLQVVLLGLHLATRPFVDASSNRSELCSRIAYVLTAVVGLLVATKVEGEGVLHTGIIYTIQIFSYGTNFYFTFIKLDITAHWLKRCCSRLDFSIDIHNPAVDLEKHIKRRVWQETLSTLLLTGEDYRMPVGSTVTFSRSAKWPPSLLFFQGTAAERHVENLKIVTDIGIKEYRRQLERLRGREGKALRLAMDAIQIQFAGPDSYYRPPQAPFPQGGTTWFGKTFLILFPPTLVMQYDQASHKSVQLTQLAELEEFLRQNRSAEVKTRRMVRIALRALDGQIVRCHYAAQHPHERSGHRRLACSSRKAPRNVHVRTIYTEGRLKVKVQDFPGWESYNFSAGFDVSITFSRGRRVDAEGETWINESITVPASEAFGLDEHCHLSRQVSDFLAHNVGILNQRRPAMMDLLQRYRRKFYDEAKRKEEVLAYSFLDTIFEQSTLSFSELERSFEKASQIEAVQSLPSRFPGSMTALYERMAQIRKSKVHAFWWLWWDDLYRMNAGDYKLLRTHRTTFDPRCSTAIAYRPVPRAFLEQILMEKGLWRKEGASGFLNRGQINRLYFTLNRIVFDRGRRERVAHPEDAPPSYDSRYRSGLDSKRIEVGQGSKSALVVPHDASTLVGIRQVGSAASAAEDVWPGSRFTGGGTADDSLGTIVDRPAYRWEQRMNGRPQRSLKGKLKDRCLQALSLKPFAVNPHLEGLWVFVEERDGKLVLQES</sequence>
<feature type="transmembrane region" description="Helical" evidence="1">
    <location>
        <begin position="514"/>
        <end position="534"/>
    </location>
</feature>
<dbReference type="STRING" id="1684307.A0A316U0P2"/>
<name>A0A316U0P2_9BASI</name>
<dbReference type="GeneID" id="37016240"/>
<dbReference type="RefSeq" id="XP_025345940.1">
    <property type="nucleotide sequence ID" value="XM_025494506.1"/>
</dbReference>
<evidence type="ECO:0000256" key="1">
    <source>
        <dbReference type="SAM" id="Phobius"/>
    </source>
</evidence>
<dbReference type="Proteomes" id="UP000245942">
    <property type="component" value="Unassembled WGS sequence"/>
</dbReference>